<dbReference type="EMBL" id="JACRTF010000001">
    <property type="protein sequence ID" value="MBC8592700.1"/>
    <property type="molecule type" value="Genomic_DNA"/>
</dbReference>
<organism evidence="2 3">
    <name type="scientific">Jilunia laotingensis</name>
    <dbReference type="NCBI Taxonomy" id="2763675"/>
    <lineage>
        <taxon>Bacteria</taxon>
        <taxon>Pseudomonadati</taxon>
        <taxon>Bacteroidota</taxon>
        <taxon>Bacteroidia</taxon>
        <taxon>Bacteroidales</taxon>
        <taxon>Bacteroidaceae</taxon>
        <taxon>Jilunia</taxon>
    </lineage>
</organism>
<proteinExistence type="predicted"/>
<keyword evidence="1" id="KW-1133">Transmembrane helix</keyword>
<dbReference type="Gene3D" id="1.10.10.10">
    <property type="entry name" value="Winged helix-like DNA-binding domain superfamily/Winged helix DNA-binding domain"/>
    <property type="match status" value="1"/>
</dbReference>
<evidence type="ECO:0000313" key="3">
    <source>
        <dbReference type="Proteomes" id="UP000651085"/>
    </source>
</evidence>
<dbReference type="AlphaFoldDB" id="A0A926F2A3"/>
<dbReference type="GO" id="GO:0003677">
    <property type="term" value="F:DNA binding"/>
    <property type="evidence" value="ECO:0007669"/>
    <property type="project" value="InterPro"/>
</dbReference>
<dbReference type="InterPro" id="IPR011990">
    <property type="entry name" value="TPR-like_helical_dom_sf"/>
</dbReference>
<gene>
    <name evidence="2" type="ORF">H8744_05435</name>
</gene>
<evidence type="ECO:0000313" key="2">
    <source>
        <dbReference type="EMBL" id="MBC8592700.1"/>
    </source>
</evidence>
<dbReference type="InterPro" id="IPR016032">
    <property type="entry name" value="Sig_transdc_resp-reg_C-effctor"/>
</dbReference>
<name>A0A926F2A3_9BACT</name>
<reference evidence="2" key="1">
    <citation type="submission" date="2020-08" db="EMBL/GenBank/DDBJ databases">
        <title>Genome public.</title>
        <authorList>
            <person name="Liu C."/>
            <person name="Sun Q."/>
        </authorList>
    </citation>
    <scope>NUCLEOTIDE SEQUENCE</scope>
    <source>
        <strain evidence="2">N12</strain>
    </source>
</reference>
<protein>
    <recommendedName>
        <fullName evidence="4">HTH luxR-type domain-containing protein</fullName>
    </recommendedName>
</protein>
<dbReference type="GO" id="GO:0006355">
    <property type="term" value="P:regulation of DNA-templated transcription"/>
    <property type="evidence" value="ECO:0007669"/>
    <property type="project" value="InterPro"/>
</dbReference>
<keyword evidence="1" id="KW-0472">Membrane</keyword>
<feature type="transmembrane region" description="Helical" evidence="1">
    <location>
        <begin position="377"/>
        <end position="398"/>
    </location>
</feature>
<evidence type="ECO:0000256" key="1">
    <source>
        <dbReference type="SAM" id="Phobius"/>
    </source>
</evidence>
<dbReference type="Gene3D" id="1.25.40.10">
    <property type="entry name" value="Tetratricopeptide repeat domain"/>
    <property type="match status" value="2"/>
</dbReference>
<keyword evidence="3" id="KW-1185">Reference proteome</keyword>
<evidence type="ECO:0008006" key="4">
    <source>
        <dbReference type="Google" id="ProtNLM"/>
    </source>
</evidence>
<dbReference type="InterPro" id="IPR036388">
    <property type="entry name" value="WH-like_DNA-bd_sf"/>
</dbReference>
<dbReference type="Proteomes" id="UP000651085">
    <property type="component" value="Unassembled WGS sequence"/>
</dbReference>
<keyword evidence="1" id="KW-0812">Transmembrane</keyword>
<dbReference type="SUPFAM" id="SSF48452">
    <property type="entry name" value="TPR-like"/>
    <property type="match status" value="2"/>
</dbReference>
<comment type="caution">
    <text evidence="2">The sequence shown here is derived from an EMBL/GenBank/DDBJ whole genome shotgun (WGS) entry which is preliminary data.</text>
</comment>
<dbReference type="RefSeq" id="WP_262433873.1">
    <property type="nucleotide sequence ID" value="NZ_JACRTF010000001.1"/>
</dbReference>
<accession>A0A926F2A3</accession>
<sequence>MKWYILIIVCSISLSLSGKNWEPVYQPFDSLTNLWEQSMGSSADIVQKRQWLREMYAIAREHKARPVFMWRAMHWEAWLLQKTDQPDSAFAVTQRALKMVDTLQYEYDYKRLQKICINHHENKGDYLAAYKACKSQLRFYEQIGDTLNMANIYVSLGNMLNNFHEANKALVYLQKAEHIYRSIGKTANVTGNRLNIANSLYLAGRRKEAVDMLENILTTPIIRQDTAFHLQVLASMCSYIENDERGEKYTREAYSLAQSYGKIYPIIKSSINMGAIFFKKANPDSALYYYRKAWNYLQKHDDNEILLPTLNGIAFSFRQKQQWDSAYIYLYTAGFYRDSLQQVNSLSEVHRIESRAAIERYEANLLRQKEEARMHRIILLLILALVSVLAAVSCYIFWTQRRKAITRKRMQELENRELTTRLEKEQLQNNYYQLEIDSKNRELTSTTLMLIEKNKMMEELMKRISSGGETGEIGKRTVLELKSQIKAHACQEDEWQFFRIHFEQVHPGFFNKLKNLCPTLTEGELRLCAYIRTGMENKQIAQMLSQQPDTIKKARYRLRKKTPIGQEDSLEDFLRSI</sequence>
<dbReference type="SUPFAM" id="SSF46894">
    <property type="entry name" value="C-terminal effector domain of the bipartite response regulators"/>
    <property type="match status" value="1"/>
</dbReference>